<evidence type="ECO:0008006" key="4">
    <source>
        <dbReference type="Google" id="ProtNLM"/>
    </source>
</evidence>
<comment type="caution">
    <text evidence="2">The sequence shown here is derived from an EMBL/GenBank/DDBJ whole genome shotgun (WGS) entry which is preliminary data.</text>
</comment>
<keyword evidence="3" id="KW-1185">Reference proteome</keyword>
<protein>
    <recommendedName>
        <fullName evidence="4">Integral membrane protein</fullName>
    </recommendedName>
</protein>
<organism evidence="2 3">
    <name type="scientific">Lactiplantibacillus dongliensis</name>
    <dbReference type="NCBI Taxonomy" id="2559919"/>
    <lineage>
        <taxon>Bacteria</taxon>
        <taxon>Bacillati</taxon>
        <taxon>Bacillota</taxon>
        <taxon>Bacilli</taxon>
        <taxon>Lactobacillales</taxon>
        <taxon>Lactobacillaceae</taxon>
        <taxon>Lactiplantibacillus</taxon>
    </lineage>
</organism>
<keyword evidence="1" id="KW-0472">Membrane</keyword>
<dbReference type="EMBL" id="JBHSSD010000008">
    <property type="protein sequence ID" value="MFC6163405.1"/>
    <property type="molecule type" value="Genomic_DNA"/>
</dbReference>
<dbReference type="RefSeq" id="WP_137639260.1">
    <property type="nucleotide sequence ID" value="NZ_BJDK01000004.1"/>
</dbReference>
<feature type="transmembrane region" description="Helical" evidence="1">
    <location>
        <begin position="6"/>
        <end position="21"/>
    </location>
</feature>
<gene>
    <name evidence="2" type="ORF">ACFP3T_01800</name>
</gene>
<keyword evidence="1" id="KW-1133">Transmembrane helix</keyword>
<evidence type="ECO:0000313" key="3">
    <source>
        <dbReference type="Proteomes" id="UP001596253"/>
    </source>
</evidence>
<proteinExistence type="predicted"/>
<feature type="transmembrane region" description="Helical" evidence="1">
    <location>
        <begin position="68"/>
        <end position="90"/>
    </location>
</feature>
<accession>A0ABW1R4Q8</accession>
<keyword evidence="1" id="KW-0812">Transmembrane</keyword>
<name>A0ABW1R4Q8_9LACO</name>
<reference evidence="3" key="1">
    <citation type="journal article" date="2019" name="Int. J. Syst. Evol. Microbiol.">
        <title>The Global Catalogue of Microorganisms (GCM) 10K type strain sequencing project: providing services to taxonomists for standard genome sequencing and annotation.</title>
        <authorList>
            <consortium name="The Broad Institute Genomics Platform"/>
            <consortium name="The Broad Institute Genome Sequencing Center for Infectious Disease"/>
            <person name="Wu L."/>
            <person name="Ma J."/>
        </authorList>
    </citation>
    <scope>NUCLEOTIDE SEQUENCE [LARGE SCALE GENOMIC DNA]</scope>
    <source>
        <strain evidence="3">CCM 8932</strain>
    </source>
</reference>
<evidence type="ECO:0000256" key="1">
    <source>
        <dbReference type="SAM" id="Phobius"/>
    </source>
</evidence>
<sequence length="94" mass="10054">MITVLLILYTLIAALLGYYLVSHQSKPFLTFDPTKTPAVRTIARYGGSLMLVVAVASAITIFVQSTAFIALTLASGCIIMMGVGLFLMSFMGES</sequence>
<dbReference type="Proteomes" id="UP001596253">
    <property type="component" value="Unassembled WGS sequence"/>
</dbReference>
<evidence type="ECO:0000313" key="2">
    <source>
        <dbReference type="EMBL" id="MFC6163405.1"/>
    </source>
</evidence>
<feature type="transmembrane region" description="Helical" evidence="1">
    <location>
        <begin position="42"/>
        <end position="62"/>
    </location>
</feature>